<evidence type="ECO:0000259" key="7">
    <source>
        <dbReference type="Pfam" id="PF05922"/>
    </source>
</evidence>
<dbReference type="InterPro" id="IPR036852">
    <property type="entry name" value="Peptidase_S8/S53_dom_sf"/>
</dbReference>
<dbReference type="Pfam" id="PF00082">
    <property type="entry name" value="Peptidase_S8"/>
    <property type="match status" value="1"/>
</dbReference>
<feature type="domain" description="Peptidase S8/S53" evidence="6">
    <location>
        <begin position="253"/>
        <end position="481"/>
    </location>
</feature>
<dbReference type="SUPFAM" id="SSF52743">
    <property type="entry name" value="Subtilisin-like"/>
    <property type="match status" value="1"/>
</dbReference>
<dbReference type="OMA" id="IYQTIFR"/>
<dbReference type="STRING" id="983506.L8WHQ9"/>
<evidence type="ECO:0000313" key="8">
    <source>
        <dbReference type="EMBL" id="ELU36308.1"/>
    </source>
</evidence>
<dbReference type="Gene3D" id="3.30.70.80">
    <property type="entry name" value="Peptidase S8 propeptide/proteinase inhibitor I9"/>
    <property type="match status" value="1"/>
</dbReference>
<evidence type="ECO:0000256" key="2">
    <source>
        <dbReference type="ARBA" id="ARBA00022670"/>
    </source>
</evidence>
<dbReference type="GO" id="GO:0006508">
    <property type="term" value="P:proteolysis"/>
    <property type="evidence" value="ECO:0007669"/>
    <property type="project" value="UniProtKB-KW"/>
</dbReference>
<evidence type="ECO:0000256" key="3">
    <source>
        <dbReference type="ARBA" id="ARBA00022801"/>
    </source>
</evidence>
<sequence length="497" mass="51534">MLGTAKVDVGTRSAASLTFPREHLSTSSPTAQLPNRCYMRIYQTIFRERVSTRYASGQANVYKSTERQRRVSPASVALATVATYSVQSVFLYSFTMRATFVSVALLAAVLPALAAPTNNVPISKYAGPVKSNSYIIKLKEGVSTDAHVNKLISSITNGGKVGHKYDAAFHGYSATLQGKDLDLIRQSSDVEYIVEDGIMSIDYEQGDETAAVVAREAPAVEGLDKRANGAGVDVYGIDTVRFYVLPFTRRSSDSPIGYLHCSLKLRWTCSVYQPYLTFAHPQYANQDGNGHGTHTAGTAVGASYGVATSANIIAVKVLSDAGSGTNSDVIAGINWAATQARSSGRPSVANLSLGGGASTAVDSAVSNAIAGGLHFAIAAGNSNVNAANTSPARVAAANTVGAVDSSNRKASFSNYGAVLDVWAPGVNILSAWIGGTTRTNTISGTSMASPRVAGYIAVHIGNSGGTPAAVSSALKSSARAVVTGAPSGTTNLLAQPF</sequence>
<dbReference type="InterPro" id="IPR034193">
    <property type="entry name" value="PCSK9_ProteinaseK-like"/>
</dbReference>
<proteinExistence type="inferred from homology"/>
<gene>
    <name evidence="8" type="ORF">AG1IA_09663</name>
</gene>
<dbReference type="InterPro" id="IPR050131">
    <property type="entry name" value="Peptidase_S8_subtilisin-like"/>
</dbReference>
<dbReference type="GO" id="GO:0004252">
    <property type="term" value="F:serine-type endopeptidase activity"/>
    <property type="evidence" value="ECO:0007669"/>
    <property type="project" value="InterPro"/>
</dbReference>
<dbReference type="GO" id="GO:0005615">
    <property type="term" value="C:extracellular space"/>
    <property type="evidence" value="ECO:0007669"/>
    <property type="project" value="TreeGrafter"/>
</dbReference>
<dbReference type="InterPro" id="IPR000209">
    <property type="entry name" value="Peptidase_S8/S53_dom"/>
</dbReference>
<dbReference type="PRINTS" id="PR00723">
    <property type="entry name" value="SUBTILISIN"/>
</dbReference>
<dbReference type="EMBL" id="AFRT01003712">
    <property type="protein sequence ID" value="ELU36308.1"/>
    <property type="molecule type" value="Genomic_DNA"/>
</dbReference>
<dbReference type="CDD" id="cd04077">
    <property type="entry name" value="Peptidases_S8_PCSK9_ProteinaseK_like"/>
    <property type="match status" value="1"/>
</dbReference>
<comment type="similarity">
    <text evidence="1 5">Belongs to the peptidase S8 family.</text>
</comment>
<keyword evidence="9" id="KW-1185">Reference proteome</keyword>
<dbReference type="InterPro" id="IPR037045">
    <property type="entry name" value="S8pro/Inhibitor_I9_sf"/>
</dbReference>
<dbReference type="SUPFAM" id="SSF54897">
    <property type="entry name" value="Protease propeptides/inhibitors"/>
    <property type="match status" value="1"/>
</dbReference>
<dbReference type="InterPro" id="IPR010259">
    <property type="entry name" value="S8pro/Inhibitor_I9"/>
</dbReference>
<dbReference type="OrthoDB" id="19448at2759"/>
<dbReference type="AlphaFoldDB" id="L8WHQ9"/>
<accession>L8WHQ9</accession>
<dbReference type="InterPro" id="IPR015500">
    <property type="entry name" value="Peptidase_S8_subtilisin-rel"/>
</dbReference>
<evidence type="ECO:0000313" key="9">
    <source>
        <dbReference type="Proteomes" id="UP000011668"/>
    </source>
</evidence>
<dbReference type="PROSITE" id="PS00138">
    <property type="entry name" value="SUBTILASE_SER"/>
    <property type="match status" value="1"/>
</dbReference>
<keyword evidence="4" id="KW-0720">Serine protease</keyword>
<dbReference type="PANTHER" id="PTHR43806">
    <property type="entry name" value="PEPTIDASE S8"/>
    <property type="match status" value="1"/>
</dbReference>
<evidence type="ECO:0000256" key="4">
    <source>
        <dbReference type="ARBA" id="ARBA00022825"/>
    </source>
</evidence>
<comment type="caution">
    <text evidence="5">Lacks conserved residue(s) required for the propagation of feature annotation.</text>
</comment>
<comment type="caution">
    <text evidence="8">The sequence shown here is derived from an EMBL/GenBank/DDBJ whole genome shotgun (WGS) entry which is preliminary data.</text>
</comment>
<dbReference type="Pfam" id="PF05922">
    <property type="entry name" value="Inhibitor_I9"/>
    <property type="match status" value="1"/>
</dbReference>
<dbReference type="PROSITE" id="PS51892">
    <property type="entry name" value="SUBTILASE"/>
    <property type="match status" value="1"/>
</dbReference>
<organism evidence="8 9">
    <name type="scientific">Thanatephorus cucumeris (strain AG1-IA)</name>
    <name type="common">Rice sheath blight fungus</name>
    <name type="synonym">Rhizoctonia solani</name>
    <dbReference type="NCBI Taxonomy" id="983506"/>
    <lineage>
        <taxon>Eukaryota</taxon>
        <taxon>Fungi</taxon>
        <taxon>Dikarya</taxon>
        <taxon>Basidiomycota</taxon>
        <taxon>Agaricomycotina</taxon>
        <taxon>Agaricomycetes</taxon>
        <taxon>Cantharellales</taxon>
        <taxon>Ceratobasidiaceae</taxon>
        <taxon>Rhizoctonia</taxon>
        <taxon>Rhizoctonia solani AG-1</taxon>
    </lineage>
</organism>
<evidence type="ECO:0000259" key="6">
    <source>
        <dbReference type="Pfam" id="PF00082"/>
    </source>
</evidence>
<reference evidence="8 9" key="1">
    <citation type="journal article" date="2013" name="Nat. Commun.">
        <title>The evolution and pathogenic mechanisms of the rice sheath blight pathogen.</title>
        <authorList>
            <person name="Zheng A."/>
            <person name="Lin R."/>
            <person name="Xu L."/>
            <person name="Qin P."/>
            <person name="Tang C."/>
            <person name="Ai P."/>
            <person name="Zhang D."/>
            <person name="Liu Y."/>
            <person name="Sun Z."/>
            <person name="Feng H."/>
            <person name="Wang Y."/>
            <person name="Chen Y."/>
            <person name="Liang X."/>
            <person name="Fu R."/>
            <person name="Li Q."/>
            <person name="Zhang J."/>
            <person name="Yu X."/>
            <person name="Xie Z."/>
            <person name="Ding L."/>
            <person name="Guan P."/>
            <person name="Tang J."/>
            <person name="Liang Y."/>
            <person name="Wang S."/>
            <person name="Deng Q."/>
            <person name="Li S."/>
            <person name="Zhu J."/>
            <person name="Wang L."/>
            <person name="Liu H."/>
            <person name="Li P."/>
        </authorList>
    </citation>
    <scope>NUCLEOTIDE SEQUENCE [LARGE SCALE GENOMIC DNA]</scope>
    <source>
        <strain evidence="9">AG-1 IA</strain>
    </source>
</reference>
<dbReference type="Gene3D" id="3.40.50.200">
    <property type="entry name" value="Peptidase S8/S53 domain"/>
    <property type="match status" value="1"/>
</dbReference>
<keyword evidence="2 8" id="KW-0645">Protease</keyword>
<name>L8WHQ9_THACA</name>
<dbReference type="InterPro" id="IPR023828">
    <property type="entry name" value="Peptidase_S8_Ser-AS"/>
</dbReference>
<dbReference type="HOGENOM" id="CLU_011263_1_1_1"/>
<keyword evidence="3" id="KW-0378">Hydrolase</keyword>
<evidence type="ECO:0000256" key="5">
    <source>
        <dbReference type="PROSITE-ProRule" id="PRU01240"/>
    </source>
</evidence>
<protein>
    <submittedName>
        <fullName evidence="8">Serine protease</fullName>
    </submittedName>
</protein>
<feature type="domain" description="Inhibitor I9" evidence="7">
    <location>
        <begin position="133"/>
        <end position="201"/>
    </location>
</feature>
<evidence type="ECO:0000256" key="1">
    <source>
        <dbReference type="ARBA" id="ARBA00011073"/>
    </source>
</evidence>
<dbReference type="PANTHER" id="PTHR43806:SF58">
    <property type="entry name" value="ALKALINE PROTEASE 1-RELATED"/>
    <property type="match status" value="1"/>
</dbReference>
<dbReference type="Proteomes" id="UP000011668">
    <property type="component" value="Unassembled WGS sequence"/>
</dbReference>